<dbReference type="RefSeq" id="WP_145204889.1">
    <property type="nucleotide sequence ID" value="NZ_CP036434.1"/>
</dbReference>
<dbReference type="InterPro" id="IPR050952">
    <property type="entry name" value="TRIM-NHL_E3_ligases"/>
</dbReference>
<evidence type="ECO:0000313" key="1">
    <source>
        <dbReference type="EMBL" id="QDV09822.1"/>
    </source>
</evidence>
<dbReference type="Proteomes" id="UP000320390">
    <property type="component" value="Chromosome"/>
</dbReference>
<dbReference type="GO" id="GO:0000209">
    <property type="term" value="P:protein polyubiquitination"/>
    <property type="evidence" value="ECO:0007669"/>
    <property type="project" value="TreeGrafter"/>
</dbReference>
<dbReference type="EMBL" id="CP036434">
    <property type="protein sequence ID" value="QDV09822.1"/>
    <property type="molecule type" value="Genomic_DNA"/>
</dbReference>
<dbReference type="InterPro" id="IPR011042">
    <property type="entry name" value="6-blade_b-propeller_TolB-like"/>
</dbReference>
<evidence type="ECO:0000313" key="2">
    <source>
        <dbReference type="Proteomes" id="UP000320390"/>
    </source>
</evidence>
<dbReference type="Gene3D" id="2.120.10.30">
    <property type="entry name" value="TolB, C-terminal domain"/>
    <property type="match status" value="2"/>
</dbReference>
<dbReference type="InterPro" id="IPR011044">
    <property type="entry name" value="Quino_amine_DH_bsu"/>
</dbReference>
<proteinExistence type="predicted"/>
<reference evidence="1 2" key="1">
    <citation type="submission" date="2019-02" db="EMBL/GenBank/DDBJ databases">
        <title>Deep-cultivation of Planctomycetes and their phenomic and genomic characterization uncovers novel biology.</title>
        <authorList>
            <person name="Wiegand S."/>
            <person name="Jogler M."/>
            <person name="Boedeker C."/>
            <person name="Pinto D."/>
            <person name="Vollmers J."/>
            <person name="Rivas-Marin E."/>
            <person name="Kohn T."/>
            <person name="Peeters S.H."/>
            <person name="Heuer A."/>
            <person name="Rast P."/>
            <person name="Oberbeckmann S."/>
            <person name="Bunk B."/>
            <person name="Jeske O."/>
            <person name="Meyerdierks A."/>
            <person name="Storesund J.E."/>
            <person name="Kallscheuer N."/>
            <person name="Luecker S."/>
            <person name="Lage O.M."/>
            <person name="Pohl T."/>
            <person name="Merkel B.J."/>
            <person name="Hornburger P."/>
            <person name="Mueller R.-W."/>
            <person name="Bruemmer F."/>
            <person name="Labrenz M."/>
            <person name="Spormann A.M."/>
            <person name="Op den Camp H."/>
            <person name="Overmann J."/>
            <person name="Amann R."/>
            <person name="Jetten M.S.M."/>
            <person name="Mascher T."/>
            <person name="Medema M.H."/>
            <person name="Devos D.P."/>
            <person name="Kaster A.-K."/>
            <person name="Ovreas L."/>
            <person name="Rohde M."/>
            <person name="Galperin M.Y."/>
            <person name="Jogler C."/>
        </authorList>
    </citation>
    <scope>NUCLEOTIDE SEQUENCE [LARGE SCALE GENOMIC DNA]</scope>
    <source>
        <strain evidence="1 2">Poly30</strain>
    </source>
</reference>
<organism evidence="1 2">
    <name type="scientific">Saltatorellus ferox</name>
    <dbReference type="NCBI Taxonomy" id="2528018"/>
    <lineage>
        <taxon>Bacteria</taxon>
        <taxon>Pseudomonadati</taxon>
        <taxon>Planctomycetota</taxon>
        <taxon>Planctomycetia</taxon>
        <taxon>Planctomycetia incertae sedis</taxon>
        <taxon>Saltatorellus</taxon>
    </lineage>
</organism>
<keyword evidence="2" id="KW-1185">Reference proteome</keyword>
<dbReference type="SUPFAM" id="SSF50969">
    <property type="entry name" value="YVTN repeat-like/Quinoprotein amine dehydrogenase"/>
    <property type="match status" value="1"/>
</dbReference>
<dbReference type="GO" id="GO:0061630">
    <property type="term" value="F:ubiquitin protein ligase activity"/>
    <property type="evidence" value="ECO:0007669"/>
    <property type="project" value="TreeGrafter"/>
</dbReference>
<dbReference type="PANTHER" id="PTHR24104:SF53">
    <property type="match status" value="1"/>
</dbReference>
<accession>A0A518F0E9</accession>
<gene>
    <name evidence="1" type="ORF">Poly30_53820</name>
</gene>
<dbReference type="OrthoDB" id="834772at2"/>
<sequence length="716" mass="73894">MLHPRSPRCQSAEFQRPSLSPFEVLMASTMLLVASCSSSDDGGGGSGDVGAPVRTYVAETNSLEVSFILRGSADLTPNQQLISAASGGMAFDYLGNLYQASPPGALNGPSIKVLRQAARRSFGNEEGGFSGEFDHKIEGFATTLVEPRSVALAHGSGRILVADSGDSSVKVFAMTSGGEAPPIFQSTTPVPPWDLAYDEPSDRLYVTQADGSVAFFDQFLELRPASPSGSILPSLDGTTPLSTDLRGIALLAGPGGEVGLVVSDFGAEENGTDGSILVFDDVRTASGPVAPDQVMGGATAQLRGPVDLAVSADGYLRVVDGEARRVLIYPSSGAGRFQAAPSSTRSYFAPSAIALEPIDPVRNYLTASDLDSPAAPIVELVLGTSPSGVNGEVLRAPADLSGPPTAAFDPGKPLRGLGIDMLGTVYTSSIEDSFIGPVGATRAMNRLALERGTGMDVTYDPAFDRLIWIELLFSPAPTPVAPTALEIDDERGLLIVSDPGKPGIWTFGSNGGIWRAQDFPPNSDPLDLVEGGFAIGLAEPAMTDYDAGADSLYVAVSNGTIYCFEGFTGSTGTLPDRVINPADAQGLSQVSRNLSGLVHDVERDLLIVSDLGDDAGLGNDGAIFVIEGASQASGLTATVSRIAGASTGLDEPTGLAWDGSSLWVADRANGMVSRFDDLLSLDGDVAPTATLAVPDVSFVVLRAEGLAPTSGGSIGQ</sequence>
<dbReference type="GO" id="GO:0043161">
    <property type="term" value="P:proteasome-mediated ubiquitin-dependent protein catabolic process"/>
    <property type="evidence" value="ECO:0007669"/>
    <property type="project" value="TreeGrafter"/>
</dbReference>
<protein>
    <submittedName>
        <fullName evidence="1">NHL repeat protein</fullName>
    </submittedName>
</protein>
<name>A0A518F0E9_9BACT</name>
<dbReference type="PANTHER" id="PTHR24104">
    <property type="entry name" value="E3 UBIQUITIN-PROTEIN LIGASE NHLRC1-RELATED"/>
    <property type="match status" value="1"/>
</dbReference>
<dbReference type="AlphaFoldDB" id="A0A518F0E9"/>